<protein>
    <recommendedName>
        <fullName evidence="3">RloB domain-containing protein</fullName>
    </recommendedName>
</protein>
<evidence type="ECO:0000313" key="1">
    <source>
        <dbReference type="EMBL" id="PIV51843.1"/>
    </source>
</evidence>
<proteinExistence type="predicted"/>
<evidence type="ECO:0008006" key="3">
    <source>
        <dbReference type="Google" id="ProtNLM"/>
    </source>
</evidence>
<comment type="caution">
    <text evidence="1">The sequence shown here is derived from an EMBL/GenBank/DDBJ whole genome shotgun (WGS) entry which is preliminary data.</text>
</comment>
<dbReference type="EMBL" id="PETS01000040">
    <property type="protein sequence ID" value="PIV51843.1"/>
    <property type="molecule type" value="Genomic_DNA"/>
</dbReference>
<dbReference type="AlphaFoldDB" id="A0A2M7DPY5"/>
<organism evidence="1 2">
    <name type="scientific">Candidatus Falkowbacteria bacterium CG02_land_8_20_14_3_00_36_14</name>
    <dbReference type="NCBI Taxonomy" id="1974560"/>
    <lineage>
        <taxon>Bacteria</taxon>
        <taxon>Candidatus Falkowiibacteriota</taxon>
    </lineage>
</organism>
<dbReference type="Proteomes" id="UP000228896">
    <property type="component" value="Unassembled WGS sequence"/>
</dbReference>
<reference evidence="2" key="1">
    <citation type="submission" date="2017-09" db="EMBL/GenBank/DDBJ databases">
        <title>Depth-based differentiation of microbial function through sediment-hosted aquifers and enrichment of novel symbionts in the deep terrestrial subsurface.</title>
        <authorList>
            <person name="Probst A.J."/>
            <person name="Ladd B."/>
            <person name="Jarett J.K."/>
            <person name="Geller-Mcgrath D.E."/>
            <person name="Sieber C.M.K."/>
            <person name="Emerson J.B."/>
            <person name="Anantharaman K."/>
            <person name="Thomas B.C."/>
            <person name="Malmstrom R."/>
            <person name="Stieglmeier M."/>
            <person name="Klingl A."/>
            <person name="Woyke T."/>
            <person name="Ryan C.M."/>
            <person name="Banfield J.F."/>
        </authorList>
    </citation>
    <scope>NUCLEOTIDE SEQUENCE [LARGE SCALE GENOMIC DNA]</scope>
</reference>
<gene>
    <name evidence="1" type="ORF">COS18_01875</name>
</gene>
<evidence type="ECO:0000313" key="2">
    <source>
        <dbReference type="Proteomes" id="UP000228896"/>
    </source>
</evidence>
<sequence>MSRSNPYKLRPQKAKLTILAFGEGQTEKAFLKYLGSVYILRESGISIDYDYAGGKDPEYMISRVIRKKKAGDYSKIFILMDSDKEVLDKTKTKAGKTKF</sequence>
<accession>A0A2M7DPY5</accession>
<name>A0A2M7DPY5_9BACT</name>